<dbReference type="EMBL" id="BOMW01000043">
    <property type="protein sequence ID" value="GIF06908.1"/>
    <property type="molecule type" value="Genomic_DNA"/>
</dbReference>
<protein>
    <recommendedName>
        <fullName evidence="4">Homeodomain-like domain-containing protein</fullName>
    </recommendedName>
</protein>
<name>A0A919TM51_9ACTN</name>
<sequence length="79" mass="8680">MGSDQASTQTETPDEVTTSMRPAHGYARMSEPQHTELITALHGPWRTATRLVIIVLPAAGWSAPEIADLLHYDPATVRR</sequence>
<keyword evidence="3" id="KW-1185">Reference proteome</keyword>
<reference evidence="2" key="1">
    <citation type="submission" date="2021-01" db="EMBL/GenBank/DDBJ databases">
        <title>Whole genome shotgun sequence of Actinoplanes siamensis NBRC 109076.</title>
        <authorList>
            <person name="Komaki H."/>
            <person name="Tamura T."/>
        </authorList>
    </citation>
    <scope>NUCLEOTIDE SEQUENCE</scope>
    <source>
        <strain evidence="2">NBRC 109076</strain>
    </source>
</reference>
<accession>A0A919TM51</accession>
<evidence type="ECO:0000313" key="3">
    <source>
        <dbReference type="Proteomes" id="UP000629619"/>
    </source>
</evidence>
<dbReference type="AlphaFoldDB" id="A0A919TM51"/>
<evidence type="ECO:0008006" key="4">
    <source>
        <dbReference type="Google" id="ProtNLM"/>
    </source>
</evidence>
<evidence type="ECO:0000313" key="2">
    <source>
        <dbReference type="EMBL" id="GIF06908.1"/>
    </source>
</evidence>
<comment type="caution">
    <text evidence="2">The sequence shown here is derived from an EMBL/GenBank/DDBJ whole genome shotgun (WGS) entry which is preliminary data.</text>
</comment>
<organism evidence="2 3">
    <name type="scientific">Actinoplanes siamensis</name>
    <dbReference type="NCBI Taxonomy" id="1223317"/>
    <lineage>
        <taxon>Bacteria</taxon>
        <taxon>Bacillati</taxon>
        <taxon>Actinomycetota</taxon>
        <taxon>Actinomycetes</taxon>
        <taxon>Micromonosporales</taxon>
        <taxon>Micromonosporaceae</taxon>
        <taxon>Actinoplanes</taxon>
    </lineage>
</organism>
<feature type="compositionally biased region" description="Polar residues" evidence="1">
    <location>
        <begin position="1"/>
        <end position="20"/>
    </location>
</feature>
<dbReference type="Pfam" id="PF13384">
    <property type="entry name" value="HTH_23"/>
    <property type="match status" value="1"/>
</dbReference>
<feature type="region of interest" description="Disordered" evidence="1">
    <location>
        <begin position="1"/>
        <end position="31"/>
    </location>
</feature>
<dbReference type="Proteomes" id="UP000629619">
    <property type="component" value="Unassembled WGS sequence"/>
</dbReference>
<evidence type="ECO:0000256" key="1">
    <source>
        <dbReference type="SAM" id="MobiDB-lite"/>
    </source>
</evidence>
<gene>
    <name evidence="2" type="ORF">Asi03nite_44460</name>
</gene>
<proteinExistence type="predicted"/>